<dbReference type="AlphaFoldDB" id="A0A8H7J938"/>
<organism evidence="2 3">
    <name type="scientific">Ascochyta lentis</name>
    <dbReference type="NCBI Taxonomy" id="205686"/>
    <lineage>
        <taxon>Eukaryota</taxon>
        <taxon>Fungi</taxon>
        <taxon>Dikarya</taxon>
        <taxon>Ascomycota</taxon>
        <taxon>Pezizomycotina</taxon>
        <taxon>Dothideomycetes</taxon>
        <taxon>Pleosporomycetidae</taxon>
        <taxon>Pleosporales</taxon>
        <taxon>Pleosporineae</taxon>
        <taxon>Didymellaceae</taxon>
        <taxon>Ascochyta</taxon>
    </lineage>
</organism>
<protein>
    <submittedName>
        <fullName evidence="2">Uncharacterized protein</fullName>
    </submittedName>
</protein>
<feature type="compositionally biased region" description="Polar residues" evidence="1">
    <location>
        <begin position="557"/>
        <end position="567"/>
    </location>
</feature>
<feature type="compositionally biased region" description="Polar residues" evidence="1">
    <location>
        <begin position="348"/>
        <end position="370"/>
    </location>
</feature>
<evidence type="ECO:0000256" key="1">
    <source>
        <dbReference type="SAM" id="MobiDB-lite"/>
    </source>
</evidence>
<accession>A0A8H7J938</accession>
<dbReference type="Proteomes" id="UP000651452">
    <property type="component" value="Unassembled WGS sequence"/>
</dbReference>
<feature type="region of interest" description="Disordered" evidence="1">
    <location>
        <begin position="482"/>
        <end position="504"/>
    </location>
</feature>
<name>A0A8H7J938_9PLEO</name>
<evidence type="ECO:0000313" key="2">
    <source>
        <dbReference type="EMBL" id="KAF9699209.1"/>
    </source>
</evidence>
<feature type="compositionally biased region" description="Low complexity" evidence="1">
    <location>
        <begin position="568"/>
        <end position="585"/>
    </location>
</feature>
<proteinExistence type="predicted"/>
<dbReference type="EMBL" id="RZGK01000005">
    <property type="protein sequence ID" value="KAF9699209.1"/>
    <property type="molecule type" value="Genomic_DNA"/>
</dbReference>
<sequence length="735" mass="76669">MNLVTKATNSIATRAEGAFANCGEGGDGYELSYSCQGPACSSLDVNFQNVVCHKDGSSKLICSNNIKCQSGTSPYQSNFTFSQNEPDFWSPVMENEPDTWVHQDQHVLLGSCARFSLTSDGTREGTRVHDEGQTDVCPNVQELPMLEVGGGVVGVTSSTTQSHVGATNRPLAFVGTSSRHAISKSSLLFAFFFSFVLLLPGSQASAVHQHLEQHRQRTGTRTRAVFGRVRAFAEEFGTELARKVDSQEADGEIFAHNLVADVVSSVCQGHFNGKTPGAFAPEVIQGCVASVYGADRLLRPATQFLTVFGASLLCDYIASEAYPSGREFLPDGCDGLKDLTSKIPTKASTRALSTPIAPSSSGRQTASAGTLPTVGPLSDEQDSTQLVKAISQSRVPEMGSSNMVLPYTLPIRTTPSEMPLPSRLGAGISVANAPVVDTLPTSAFLPANSSPSVSSAHTVSVPSLISSPELLSSGLSLSELVSPGVPPTTSVPIGSSGPKMASSNSIVGAPSIGLSASPKGVIASQDNSPVVSSQSVQSASGLPNQATEQDADVSVKTAGSSTASPSRTLSGSFTPVSSSSTHPTPGVFAASQEPLLDSTVSPQPSNMPSPSISSLGTLPSGTYATNTPFSDTQSMDSPSLIPNASSTSLQNTAPSNVAPSNVRTPSSPMSSPSPLQLGAPIIPTIRIEAIYRNKCIDTYQLERGIIVGTKQDRFDPFHISCCSFNAKVFERHASL</sequence>
<reference evidence="2" key="2">
    <citation type="submission" date="2020-09" db="EMBL/GenBank/DDBJ databases">
        <title>Reference genome assembly for Australian Ascochyta lentis isolate Al4.</title>
        <authorList>
            <person name="Lee R.C."/>
            <person name="Farfan-Caceres L.M."/>
            <person name="Debler J.W."/>
            <person name="Williams A.H."/>
            <person name="Henares B.M."/>
        </authorList>
    </citation>
    <scope>NUCLEOTIDE SEQUENCE</scope>
    <source>
        <strain evidence="2">Al4</strain>
    </source>
</reference>
<feature type="region of interest" description="Disordered" evidence="1">
    <location>
        <begin position="520"/>
        <end position="677"/>
    </location>
</feature>
<keyword evidence="3" id="KW-1185">Reference proteome</keyword>
<dbReference type="OrthoDB" id="3798921at2759"/>
<feature type="region of interest" description="Disordered" evidence="1">
    <location>
        <begin position="348"/>
        <end position="382"/>
    </location>
</feature>
<gene>
    <name evidence="2" type="ORF">EKO04_002909</name>
</gene>
<comment type="caution">
    <text evidence="2">The sequence shown here is derived from an EMBL/GenBank/DDBJ whole genome shotgun (WGS) entry which is preliminary data.</text>
</comment>
<feature type="compositionally biased region" description="Low complexity" evidence="1">
    <location>
        <begin position="524"/>
        <end position="540"/>
    </location>
</feature>
<evidence type="ECO:0000313" key="3">
    <source>
        <dbReference type="Proteomes" id="UP000651452"/>
    </source>
</evidence>
<reference evidence="2" key="1">
    <citation type="submission" date="2018-12" db="EMBL/GenBank/DDBJ databases">
        <authorList>
            <person name="Syme R.A."/>
            <person name="Farfan-Caceres L."/>
            <person name="Lichtenzveig J."/>
        </authorList>
    </citation>
    <scope>NUCLEOTIDE SEQUENCE</scope>
    <source>
        <strain evidence="2">Al4</strain>
    </source>
</reference>
<feature type="compositionally biased region" description="Polar residues" evidence="1">
    <location>
        <begin position="598"/>
        <end position="664"/>
    </location>
</feature>
<feature type="compositionally biased region" description="Low complexity" evidence="1">
    <location>
        <begin position="665"/>
        <end position="674"/>
    </location>
</feature>
<feature type="compositionally biased region" description="Low complexity" evidence="1">
    <location>
        <begin position="482"/>
        <end position="492"/>
    </location>
</feature>